<keyword evidence="4" id="KW-1185">Reference proteome</keyword>
<feature type="region of interest" description="Disordered" evidence="1">
    <location>
        <begin position="76"/>
        <end position="95"/>
    </location>
</feature>
<comment type="caution">
    <text evidence="3">The sequence shown here is derived from an EMBL/GenBank/DDBJ whole genome shotgun (WGS) entry which is preliminary data.</text>
</comment>
<protein>
    <submittedName>
        <fullName evidence="3">Uncharacterized protein</fullName>
    </submittedName>
</protein>
<evidence type="ECO:0000256" key="1">
    <source>
        <dbReference type="SAM" id="MobiDB-lite"/>
    </source>
</evidence>
<gene>
    <name evidence="3" type="ORF">HPB52_004409</name>
</gene>
<feature type="signal peptide" evidence="2">
    <location>
        <begin position="1"/>
        <end position="33"/>
    </location>
</feature>
<proteinExistence type="predicted"/>
<evidence type="ECO:0000313" key="4">
    <source>
        <dbReference type="Proteomes" id="UP000821837"/>
    </source>
</evidence>
<dbReference type="VEuPathDB" id="VectorBase:RSAN_026407"/>
<evidence type="ECO:0000313" key="3">
    <source>
        <dbReference type="EMBL" id="KAH7951026.1"/>
    </source>
</evidence>
<sequence length="167" mass="17458">MPIRGAWGSSSAACPLAAGCLLLTLLLLQQPHAVEPAKRLDCRAFCRLTGFRFNAGLCKCGYMLFASKRSQQPTLTAGYLSGDQDPSEGGGYRNIPPAERFQLEVAVPSPLVRHSSGSSPAVYGSHPGSQSTDSADPAHATAARAAAAALLGHKPDAGPDADDSYYR</sequence>
<accession>A0A9D4PPN6</accession>
<dbReference type="EMBL" id="JABSTV010001251">
    <property type="protein sequence ID" value="KAH7951026.1"/>
    <property type="molecule type" value="Genomic_DNA"/>
</dbReference>
<feature type="chain" id="PRO_5038537307" evidence="2">
    <location>
        <begin position="34"/>
        <end position="167"/>
    </location>
</feature>
<name>A0A9D4PPN6_RHISA</name>
<dbReference type="OMA" id="LDCRAFC"/>
<evidence type="ECO:0000256" key="2">
    <source>
        <dbReference type="SAM" id="SignalP"/>
    </source>
</evidence>
<dbReference type="AlphaFoldDB" id="A0A9D4PPN6"/>
<dbReference type="OrthoDB" id="6514002at2759"/>
<dbReference type="Proteomes" id="UP000821837">
    <property type="component" value="Chromosome 5"/>
</dbReference>
<reference evidence="3" key="2">
    <citation type="submission" date="2021-09" db="EMBL/GenBank/DDBJ databases">
        <authorList>
            <person name="Jia N."/>
            <person name="Wang J."/>
            <person name="Shi W."/>
            <person name="Du L."/>
            <person name="Sun Y."/>
            <person name="Zhan W."/>
            <person name="Jiang J."/>
            <person name="Wang Q."/>
            <person name="Zhang B."/>
            <person name="Ji P."/>
            <person name="Sakyi L.B."/>
            <person name="Cui X."/>
            <person name="Yuan T."/>
            <person name="Jiang B."/>
            <person name="Yang W."/>
            <person name="Lam T.T.-Y."/>
            <person name="Chang Q."/>
            <person name="Ding S."/>
            <person name="Wang X."/>
            <person name="Zhu J."/>
            <person name="Ruan X."/>
            <person name="Zhao L."/>
            <person name="Wei J."/>
            <person name="Que T."/>
            <person name="Du C."/>
            <person name="Cheng J."/>
            <person name="Dai P."/>
            <person name="Han X."/>
            <person name="Huang E."/>
            <person name="Gao Y."/>
            <person name="Liu J."/>
            <person name="Shao H."/>
            <person name="Ye R."/>
            <person name="Li L."/>
            <person name="Wei W."/>
            <person name="Wang X."/>
            <person name="Wang C."/>
            <person name="Huo Q."/>
            <person name="Li W."/>
            <person name="Guo W."/>
            <person name="Chen H."/>
            <person name="Chen S."/>
            <person name="Zhou L."/>
            <person name="Zhou L."/>
            <person name="Ni X."/>
            <person name="Tian J."/>
            <person name="Zhou Y."/>
            <person name="Sheng Y."/>
            <person name="Liu T."/>
            <person name="Pan Y."/>
            <person name="Xia L."/>
            <person name="Li J."/>
            <person name="Zhao F."/>
            <person name="Cao W."/>
        </authorList>
    </citation>
    <scope>NUCLEOTIDE SEQUENCE</scope>
    <source>
        <strain evidence="3">Rsan-2018</strain>
        <tissue evidence="3">Larvae</tissue>
    </source>
</reference>
<organism evidence="3 4">
    <name type="scientific">Rhipicephalus sanguineus</name>
    <name type="common">Brown dog tick</name>
    <name type="synonym">Ixodes sanguineus</name>
    <dbReference type="NCBI Taxonomy" id="34632"/>
    <lineage>
        <taxon>Eukaryota</taxon>
        <taxon>Metazoa</taxon>
        <taxon>Ecdysozoa</taxon>
        <taxon>Arthropoda</taxon>
        <taxon>Chelicerata</taxon>
        <taxon>Arachnida</taxon>
        <taxon>Acari</taxon>
        <taxon>Parasitiformes</taxon>
        <taxon>Ixodida</taxon>
        <taxon>Ixodoidea</taxon>
        <taxon>Ixodidae</taxon>
        <taxon>Rhipicephalinae</taxon>
        <taxon>Rhipicephalus</taxon>
        <taxon>Rhipicephalus</taxon>
    </lineage>
</organism>
<keyword evidence="2" id="KW-0732">Signal</keyword>
<reference evidence="3" key="1">
    <citation type="journal article" date="2020" name="Cell">
        <title>Large-Scale Comparative Analyses of Tick Genomes Elucidate Their Genetic Diversity and Vector Capacities.</title>
        <authorList>
            <consortium name="Tick Genome and Microbiome Consortium (TIGMIC)"/>
            <person name="Jia N."/>
            <person name="Wang J."/>
            <person name="Shi W."/>
            <person name="Du L."/>
            <person name="Sun Y."/>
            <person name="Zhan W."/>
            <person name="Jiang J.F."/>
            <person name="Wang Q."/>
            <person name="Zhang B."/>
            <person name="Ji P."/>
            <person name="Bell-Sakyi L."/>
            <person name="Cui X.M."/>
            <person name="Yuan T.T."/>
            <person name="Jiang B.G."/>
            <person name="Yang W.F."/>
            <person name="Lam T.T."/>
            <person name="Chang Q.C."/>
            <person name="Ding S.J."/>
            <person name="Wang X.J."/>
            <person name="Zhu J.G."/>
            <person name="Ruan X.D."/>
            <person name="Zhao L."/>
            <person name="Wei J.T."/>
            <person name="Ye R.Z."/>
            <person name="Que T.C."/>
            <person name="Du C.H."/>
            <person name="Zhou Y.H."/>
            <person name="Cheng J.X."/>
            <person name="Dai P.F."/>
            <person name="Guo W.B."/>
            <person name="Han X.H."/>
            <person name="Huang E.J."/>
            <person name="Li L.F."/>
            <person name="Wei W."/>
            <person name="Gao Y.C."/>
            <person name="Liu J.Z."/>
            <person name="Shao H.Z."/>
            <person name="Wang X."/>
            <person name="Wang C.C."/>
            <person name="Yang T.C."/>
            <person name="Huo Q.B."/>
            <person name="Li W."/>
            <person name="Chen H.Y."/>
            <person name="Chen S.E."/>
            <person name="Zhou L.G."/>
            <person name="Ni X.B."/>
            <person name="Tian J.H."/>
            <person name="Sheng Y."/>
            <person name="Liu T."/>
            <person name="Pan Y.S."/>
            <person name="Xia L.Y."/>
            <person name="Li J."/>
            <person name="Zhao F."/>
            <person name="Cao W.C."/>
        </authorList>
    </citation>
    <scope>NUCLEOTIDE SEQUENCE</scope>
    <source>
        <strain evidence="3">Rsan-2018</strain>
    </source>
</reference>
<feature type="compositionally biased region" description="Low complexity" evidence="1">
    <location>
        <begin position="135"/>
        <end position="149"/>
    </location>
</feature>
<dbReference type="PROSITE" id="PS51257">
    <property type="entry name" value="PROKAR_LIPOPROTEIN"/>
    <property type="match status" value="1"/>
</dbReference>
<feature type="region of interest" description="Disordered" evidence="1">
    <location>
        <begin position="109"/>
        <end position="167"/>
    </location>
</feature>